<dbReference type="Pfam" id="PF00270">
    <property type="entry name" value="DEAD"/>
    <property type="match status" value="1"/>
</dbReference>
<evidence type="ECO:0000313" key="11">
    <source>
        <dbReference type="WBParaSite" id="MCU_004847-RE"/>
    </source>
</evidence>
<evidence type="ECO:0000256" key="8">
    <source>
        <dbReference type="SAM" id="MobiDB-lite"/>
    </source>
</evidence>
<reference evidence="11" key="1">
    <citation type="submission" date="2019-11" db="UniProtKB">
        <authorList>
            <consortium name="WormBaseParasite"/>
        </authorList>
    </citation>
    <scope>IDENTIFICATION</scope>
</reference>
<evidence type="ECO:0000256" key="3">
    <source>
        <dbReference type="ARBA" id="ARBA00022741"/>
    </source>
</evidence>
<evidence type="ECO:0000256" key="6">
    <source>
        <dbReference type="ARBA" id="ARBA00022840"/>
    </source>
</evidence>
<feature type="region of interest" description="Disordered" evidence="8">
    <location>
        <begin position="1101"/>
        <end position="1130"/>
    </location>
</feature>
<dbReference type="InterPro" id="IPR007502">
    <property type="entry name" value="Helicase-assoc_dom"/>
</dbReference>
<sequence>MAEKLVEDYLLDGKYDESNPLVLPSKKSKQKKGKTVTIKTERILSRSKRKLLQKQVAKKQKKLTRNELWKELEALTGQNAVTPAVHTLFSRNRKSERKAAKLTHTSIKKSKNWCQPVSSSANSSVDTDDFTSTEEFEPEDTGPTSTSKTCEAETLDGDLHESPSKSDLVKPVEVEISKPVLSETRVKTKYVLVNRSPEIQTSRLALPIVAEEANIMEKISENDVVIICGATGCGKTTQVPQFLYEAGYARDGYKIGVTEPRRVAAISMSERVSEELGLRNGEIGYHIRYEKNVSQNTIIKFMTDGILLQEMKKDFQLSSYSAIVIDEAHERSVYTDVLLGLLSLVTRLRRRAYNENPSSAVLPLKLIVMSATLRVEDFADNRQLFPTIEGAEEQSGHGIDDDDDDEEKKTRPGAPPVLKVGSRQFPVTCHFSRCTPDDYLKAAFRKVVSIHKDSPPGGILVFLTGQREVRTLCDWLTKAFPASKVSADTNEDAPERRPTRSKAKRRKRSKADVEAKPENTETTRERRTQNQEIFTNAAEAGPRMNEAPSISRFNLDNFDIIPVDEETELGLGSGSKRTGRSPTRNVAADADDTEVESDGASVDDALDDEVLRELRESDKETPDTPICALPLYSLLPADQQRRVFEPPPEGQRLVVVATNVAETSLTIPNIRYVVDTGKVKSKIYDAGTGASCFRIVWISQASAVQRAGRAGRIGPGHCYRLYSSRVFGDDMAPFSAPDILTRPIDEVVLLLKSYLGSTPLSRFPLPTPPSANSVEAAERRLTALGALEEKKNGLEVTRTITRAGRWMARLPLPARFARMLLFANQHNLMPYAVVLVAVLSVPDFFLVDSQSDSPATTDAMESGKKRKRGNNEADKLAQIRTNFFRQFVKTEGDLMLGDLAVLIGSVCCFERYWGQLIGTIPADEGSALPSIVDRVSRVNPEATMRQLVQKCGVRWKAYLEVRQLRLQLTDILNANVPDLNLQVEPALAKPTPTQVEQLRQLFLVGSVCHLAAKFDLPVEGLPVKDRRRLRYAYKVPGVSDPVFVDPNSPLARENCTFLAYTELHTSSKPFLRNVCAINPAWIPFLAPHSYRVEGITVMESTPVESSAEDKTSSEETKPKSSAAATGLPAPYYDPERDSVMAYAKRVFFIGSDLANADISGGDPAFDLPSSHVPIPLHAAPAAACIGVHEALVWSVRWFARSLLEGKVYTKELAAWFPKRLKTSTPTRMITLSWGLVRPEVRDLVSKMLGKKVISKRTLEACLSEDAQCKLLLLLTNIFVLVLSKELTAWLPSECHADFQSKWPPCTKINEDLT</sequence>
<dbReference type="InterPro" id="IPR011545">
    <property type="entry name" value="DEAD/DEAH_box_helicase_dom"/>
</dbReference>
<name>A0A5K3F4S6_MESCO</name>
<dbReference type="InterPro" id="IPR002464">
    <property type="entry name" value="DNA/RNA_helicase_DEAH_CS"/>
</dbReference>
<dbReference type="Pfam" id="PF21010">
    <property type="entry name" value="HA2_C"/>
    <property type="match status" value="1"/>
</dbReference>
<feature type="region of interest" description="Disordered" evidence="8">
    <location>
        <begin position="485"/>
        <end position="529"/>
    </location>
</feature>
<feature type="compositionally biased region" description="Basic residues" evidence="8">
    <location>
        <begin position="499"/>
        <end position="509"/>
    </location>
</feature>
<evidence type="ECO:0000259" key="10">
    <source>
        <dbReference type="PROSITE" id="PS51194"/>
    </source>
</evidence>
<dbReference type="GO" id="GO:0003723">
    <property type="term" value="F:RNA binding"/>
    <property type="evidence" value="ECO:0007669"/>
    <property type="project" value="TreeGrafter"/>
</dbReference>
<dbReference type="GO" id="GO:0005730">
    <property type="term" value="C:nucleolus"/>
    <property type="evidence" value="ECO:0007669"/>
    <property type="project" value="TreeGrafter"/>
</dbReference>
<dbReference type="SUPFAM" id="SSF52540">
    <property type="entry name" value="P-loop containing nucleoside triphosphate hydrolases"/>
    <property type="match status" value="1"/>
</dbReference>
<keyword evidence="5" id="KW-0347">Helicase</keyword>
<dbReference type="InterPro" id="IPR011709">
    <property type="entry name" value="DEAD-box_helicase_OB_fold"/>
</dbReference>
<keyword evidence="3" id="KW-0547">Nucleotide-binding</keyword>
<evidence type="ECO:0000256" key="1">
    <source>
        <dbReference type="ARBA" id="ARBA00008792"/>
    </source>
</evidence>
<feature type="region of interest" description="Disordered" evidence="8">
    <location>
        <begin position="111"/>
        <end position="166"/>
    </location>
</feature>
<dbReference type="Gene3D" id="3.40.50.300">
    <property type="entry name" value="P-loop containing nucleotide triphosphate hydrolases"/>
    <property type="match status" value="3"/>
</dbReference>
<dbReference type="GO" id="GO:0016787">
    <property type="term" value="F:hydrolase activity"/>
    <property type="evidence" value="ECO:0007669"/>
    <property type="project" value="UniProtKB-KW"/>
</dbReference>
<dbReference type="Pfam" id="PF00271">
    <property type="entry name" value="Helicase_C"/>
    <property type="match status" value="1"/>
</dbReference>
<proteinExistence type="inferred from homology"/>
<dbReference type="Gene3D" id="1.20.120.1080">
    <property type="match status" value="1"/>
</dbReference>
<dbReference type="PROSITE" id="PS51194">
    <property type="entry name" value="HELICASE_CTER"/>
    <property type="match status" value="1"/>
</dbReference>
<protein>
    <recommendedName>
        <fullName evidence="2">RNA helicase</fullName>
        <ecNumber evidence="2">3.6.4.13</ecNumber>
    </recommendedName>
</protein>
<organism evidence="11">
    <name type="scientific">Mesocestoides corti</name>
    <name type="common">Flatworm</name>
    <dbReference type="NCBI Taxonomy" id="53468"/>
    <lineage>
        <taxon>Eukaryota</taxon>
        <taxon>Metazoa</taxon>
        <taxon>Spiralia</taxon>
        <taxon>Lophotrochozoa</taxon>
        <taxon>Platyhelminthes</taxon>
        <taxon>Cestoda</taxon>
        <taxon>Eucestoda</taxon>
        <taxon>Cyclophyllidea</taxon>
        <taxon>Mesocestoididae</taxon>
        <taxon>Mesocestoides</taxon>
    </lineage>
</organism>
<dbReference type="GO" id="GO:0003724">
    <property type="term" value="F:RNA helicase activity"/>
    <property type="evidence" value="ECO:0007669"/>
    <property type="project" value="UniProtKB-EC"/>
</dbReference>
<feature type="region of interest" description="Disordered" evidence="8">
    <location>
        <begin position="851"/>
        <end position="871"/>
    </location>
</feature>
<dbReference type="InterPro" id="IPR027417">
    <property type="entry name" value="P-loop_NTPase"/>
</dbReference>
<feature type="domain" description="Helicase ATP-binding" evidence="9">
    <location>
        <begin position="216"/>
        <end position="391"/>
    </location>
</feature>
<keyword evidence="4" id="KW-0378">Hydrolase</keyword>
<dbReference type="PANTHER" id="PTHR18934:SF99">
    <property type="entry name" value="ATP-DEPENDENT RNA HELICASE DHX37-RELATED"/>
    <property type="match status" value="1"/>
</dbReference>
<dbReference type="PROSITE" id="PS00690">
    <property type="entry name" value="DEAH_ATP_HELICASE"/>
    <property type="match status" value="1"/>
</dbReference>
<feature type="compositionally biased region" description="Basic and acidic residues" evidence="8">
    <location>
        <begin position="157"/>
        <end position="166"/>
    </location>
</feature>
<evidence type="ECO:0000256" key="4">
    <source>
        <dbReference type="ARBA" id="ARBA00022801"/>
    </source>
</evidence>
<dbReference type="PROSITE" id="PS51192">
    <property type="entry name" value="HELICASE_ATP_BIND_1"/>
    <property type="match status" value="1"/>
</dbReference>
<dbReference type="PANTHER" id="PTHR18934">
    <property type="entry name" value="ATP-DEPENDENT RNA HELICASE"/>
    <property type="match status" value="1"/>
</dbReference>
<dbReference type="InterPro" id="IPR014001">
    <property type="entry name" value="Helicase_ATP-bd"/>
</dbReference>
<evidence type="ECO:0000256" key="7">
    <source>
        <dbReference type="ARBA" id="ARBA00047984"/>
    </source>
</evidence>
<comment type="catalytic activity">
    <reaction evidence="7">
        <text>ATP + H2O = ADP + phosphate + H(+)</text>
        <dbReference type="Rhea" id="RHEA:13065"/>
        <dbReference type="ChEBI" id="CHEBI:15377"/>
        <dbReference type="ChEBI" id="CHEBI:15378"/>
        <dbReference type="ChEBI" id="CHEBI:30616"/>
        <dbReference type="ChEBI" id="CHEBI:43474"/>
        <dbReference type="ChEBI" id="CHEBI:456216"/>
        <dbReference type="EC" id="3.6.4.13"/>
    </reaction>
</comment>
<dbReference type="GO" id="GO:0000462">
    <property type="term" value="P:maturation of SSU-rRNA from tricistronic rRNA transcript (SSU-rRNA, 5.8S rRNA, LSU-rRNA)"/>
    <property type="evidence" value="ECO:0007669"/>
    <property type="project" value="TreeGrafter"/>
</dbReference>
<accession>A0A5K3F4S6</accession>
<comment type="similarity">
    <text evidence="1">Belongs to the DEAD box helicase family. DEAH subfamily.</text>
</comment>
<dbReference type="EC" id="3.6.4.13" evidence="2"/>
<dbReference type="InterPro" id="IPR001650">
    <property type="entry name" value="Helicase_C-like"/>
</dbReference>
<dbReference type="GO" id="GO:0005524">
    <property type="term" value="F:ATP binding"/>
    <property type="evidence" value="ECO:0007669"/>
    <property type="project" value="UniProtKB-KW"/>
</dbReference>
<keyword evidence="6" id="KW-0067">ATP-binding</keyword>
<feature type="region of interest" description="Disordered" evidence="8">
    <location>
        <begin position="569"/>
        <end position="601"/>
    </location>
</feature>
<dbReference type="FunFam" id="3.40.50.300:FF:000637">
    <property type="entry name" value="ATP-dependent RNA helicase DHX37/DHR1"/>
    <property type="match status" value="1"/>
</dbReference>
<evidence type="ECO:0000256" key="2">
    <source>
        <dbReference type="ARBA" id="ARBA00012552"/>
    </source>
</evidence>
<dbReference type="SMART" id="SM00487">
    <property type="entry name" value="DEXDc"/>
    <property type="match status" value="1"/>
</dbReference>
<dbReference type="SMART" id="SM00490">
    <property type="entry name" value="HELICc"/>
    <property type="match status" value="1"/>
</dbReference>
<feature type="region of interest" description="Disordered" evidence="8">
    <location>
        <begin position="389"/>
        <end position="419"/>
    </location>
</feature>
<dbReference type="CDD" id="cd18791">
    <property type="entry name" value="SF2_C_RHA"/>
    <property type="match status" value="1"/>
</dbReference>
<dbReference type="SMART" id="SM00847">
    <property type="entry name" value="HA2"/>
    <property type="match status" value="1"/>
</dbReference>
<feature type="compositionally biased region" description="Basic and acidic residues" evidence="8">
    <location>
        <begin position="510"/>
        <end position="529"/>
    </location>
</feature>
<evidence type="ECO:0000259" key="9">
    <source>
        <dbReference type="PROSITE" id="PS51192"/>
    </source>
</evidence>
<evidence type="ECO:0000256" key="5">
    <source>
        <dbReference type="ARBA" id="ARBA00022806"/>
    </source>
</evidence>
<feature type="compositionally biased region" description="Acidic residues" evidence="8">
    <location>
        <begin position="126"/>
        <end position="140"/>
    </location>
</feature>
<dbReference type="WBParaSite" id="MCU_004847-RE">
    <property type="protein sequence ID" value="MCU_004847-RE"/>
    <property type="gene ID" value="MCU_004847"/>
</dbReference>
<dbReference type="Pfam" id="PF07717">
    <property type="entry name" value="OB_NTP_bind"/>
    <property type="match status" value="1"/>
</dbReference>
<feature type="domain" description="Helicase C-terminal" evidence="10">
    <location>
        <begin position="582"/>
        <end position="755"/>
    </location>
</feature>
<feature type="compositionally biased region" description="Basic and acidic residues" evidence="8">
    <location>
        <begin position="1107"/>
        <end position="1118"/>
    </location>
</feature>
<feature type="compositionally biased region" description="Polar residues" evidence="8">
    <location>
        <begin position="112"/>
        <end position="125"/>
    </location>
</feature>